<dbReference type="Pfam" id="PF07690">
    <property type="entry name" value="MFS_1"/>
    <property type="match status" value="1"/>
</dbReference>
<sequence>MFKVFRRDKAVSISTVPTRPSSEAVSTPTPGAVQRLVSQWLYIFAFVFFFGIAFPFVESPAAALYSEVLGPRKQGMMQGLFSFGGSVTPFVASIIITFLFQHTGYKYVIILQSSTIFIAFVLMLVFYKRMVPLKLKPKNGESAAYKNGVFYSM</sequence>
<dbReference type="InterPro" id="IPR036259">
    <property type="entry name" value="MFS_trans_sf"/>
</dbReference>
<dbReference type="SUPFAM" id="SSF103473">
    <property type="entry name" value="MFS general substrate transporter"/>
    <property type="match status" value="1"/>
</dbReference>
<accession>A0A6A5GLY8</accession>
<feature type="transmembrane region" description="Helical" evidence="5">
    <location>
        <begin position="79"/>
        <end position="101"/>
    </location>
</feature>
<evidence type="ECO:0000256" key="4">
    <source>
        <dbReference type="ARBA" id="ARBA00023136"/>
    </source>
</evidence>
<dbReference type="Proteomes" id="UP000483820">
    <property type="component" value="Chromosome IV"/>
</dbReference>
<evidence type="ECO:0000313" key="6">
    <source>
        <dbReference type="EMBL" id="KAF1755651.1"/>
    </source>
</evidence>
<dbReference type="KEGG" id="crq:GCK72_012101"/>
<name>A0A6A5GLY8_CAERE</name>
<reference evidence="6 7" key="1">
    <citation type="submission" date="2019-12" db="EMBL/GenBank/DDBJ databases">
        <title>Chromosome-level assembly of the Caenorhabditis remanei genome.</title>
        <authorList>
            <person name="Teterina A.A."/>
            <person name="Willis J.H."/>
            <person name="Phillips P.C."/>
        </authorList>
    </citation>
    <scope>NUCLEOTIDE SEQUENCE [LARGE SCALE GENOMIC DNA]</scope>
    <source>
        <strain evidence="6 7">PX506</strain>
        <tissue evidence="6">Whole organism</tissue>
    </source>
</reference>
<evidence type="ECO:0000256" key="1">
    <source>
        <dbReference type="ARBA" id="ARBA00004141"/>
    </source>
</evidence>
<evidence type="ECO:0000256" key="5">
    <source>
        <dbReference type="SAM" id="Phobius"/>
    </source>
</evidence>
<evidence type="ECO:0000256" key="3">
    <source>
        <dbReference type="ARBA" id="ARBA00022989"/>
    </source>
</evidence>
<organism evidence="6 7">
    <name type="scientific">Caenorhabditis remanei</name>
    <name type="common">Caenorhabditis vulgaris</name>
    <dbReference type="NCBI Taxonomy" id="31234"/>
    <lineage>
        <taxon>Eukaryota</taxon>
        <taxon>Metazoa</taxon>
        <taxon>Ecdysozoa</taxon>
        <taxon>Nematoda</taxon>
        <taxon>Chromadorea</taxon>
        <taxon>Rhabditida</taxon>
        <taxon>Rhabditina</taxon>
        <taxon>Rhabditomorpha</taxon>
        <taxon>Rhabditoidea</taxon>
        <taxon>Rhabditidae</taxon>
        <taxon>Peloderinae</taxon>
        <taxon>Caenorhabditis</taxon>
    </lineage>
</organism>
<dbReference type="EMBL" id="WUAV01000004">
    <property type="protein sequence ID" value="KAF1755651.1"/>
    <property type="molecule type" value="Genomic_DNA"/>
</dbReference>
<dbReference type="RefSeq" id="XP_053583617.1">
    <property type="nucleotide sequence ID" value="XM_053728845.1"/>
</dbReference>
<evidence type="ECO:0008006" key="8">
    <source>
        <dbReference type="Google" id="ProtNLM"/>
    </source>
</evidence>
<dbReference type="GO" id="GO:0022857">
    <property type="term" value="F:transmembrane transporter activity"/>
    <property type="evidence" value="ECO:0007669"/>
    <property type="project" value="InterPro"/>
</dbReference>
<feature type="transmembrane region" description="Helical" evidence="5">
    <location>
        <begin position="40"/>
        <end position="58"/>
    </location>
</feature>
<dbReference type="InterPro" id="IPR011701">
    <property type="entry name" value="MFS"/>
</dbReference>
<keyword evidence="4 5" id="KW-0472">Membrane</keyword>
<protein>
    <recommendedName>
        <fullName evidence="8">Major facilitator superfamily (MFS) profile domain-containing protein</fullName>
    </recommendedName>
</protein>
<dbReference type="GO" id="GO:0005765">
    <property type="term" value="C:lysosomal membrane"/>
    <property type="evidence" value="ECO:0007669"/>
    <property type="project" value="TreeGrafter"/>
</dbReference>
<comment type="subcellular location">
    <subcellularLocation>
        <location evidence="1">Membrane</location>
        <topology evidence="1">Multi-pass membrane protein</topology>
    </subcellularLocation>
</comment>
<dbReference type="PANTHER" id="PTHR23510">
    <property type="entry name" value="INNER MEMBRANE TRANSPORT PROTEIN YAJR"/>
    <property type="match status" value="1"/>
</dbReference>
<dbReference type="PANTHER" id="PTHR23510:SF28">
    <property type="entry name" value="MAJOR FACILITATOR SUPERFAMILY (MFS) PROFILE DOMAIN-CONTAINING PROTEIN"/>
    <property type="match status" value="1"/>
</dbReference>
<feature type="transmembrane region" description="Helical" evidence="5">
    <location>
        <begin position="107"/>
        <end position="127"/>
    </location>
</feature>
<evidence type="ECO:0000313" key="7">
    <source>
        <dbReference type="Proteomes" id="UP000483820"/>
    </source>
</evidence>
<comment type="caution">
    <text evidence="6">The sequence shown here is derived from an EMBL/GenBank/DDBJ whole genome shotgun (WGS) entry which is preliminary data.</text>
</comment>
<dbReference type="CTD" id="78775346"/>
<keyword evidence="2 5" id="KW-0812">Transmembrane</keyword>
<evidence type="ECO:0000256" key="2">
    <source>
        <dbReference type="ARBA" id="ARBA00022692"/>
    </source>
</evidence>
<proteinExistence type="predicted"/>
<dbReference type="AlphaFoldDB" id="A0A6A5GLY8"/>
<dbReference type="Gene3D" id="1.20.1250.20">
    <property type="entry name" value="MFS general substrate transporter like domains"/>
    <property type="match status" value="1"/>
</dbReference>
<dbReference type="InterPro" id="IPR051068">
    <property type="entry name" value="MFS_Domain-Containing_Protein"/>
</dbReference>
<keyword evidence="3 5" id="KW-1133">Transmembrane helix</keyword>
<dbReference type="GeneID" id="78775346"/>
<gene>
    <name evidence="6" type="ORF">GCK72_012101</name>
</gene>